<sequence>NISGALCISQAWPGMARTIYNDHKRFLETYLTPYPGFFFTGDGVYRTSEGYYQLTGRLDDIINISGHRLGTAEVEDVVNHHVAVAESAVIGYPHEIKGEGKMFAFLPLKRLSRGYCTAAGSGTTLAAELRELISKKIAKYAAPEYVQVTCGGWSHTTPQQPGQ</sequence>
<dbReference type="Pfam" id="PF13193">
    <property type="entry name" value="AMP-binding_C"/>
    <property type="match status" value="1"/>
</dbReference>
<dbReference type="GO" id="GO:0005739">
    <property type="term" value="C:mitochondrion"/>
    <property type="evidence" value="ECO:0007669"/>
    <property type="project" value="TreeGrafter"/>
</dbReference>
<reference evidence="2" key="1">
    <citation type="submission" date="2019-10" db="EMBL/GenBank/DDBJ databases">
        <title>Bird 10,000 Genomes (B10K) Project - Family phase.</title>
        <authorList>
            <person name="Zhang G."/>
        </authorList>
    </citation>
    <scope>NUCLEOTIDE SEQUENCE</scope>
    <source>
        <strain evidence="2">B10K-DU-012-65</strain>
        <tissue evidence="2">Muscle</tissue>
    </source>
</reference>
<dbReference type="InterPro" id="IPR025110">
    <property type="entry name" value="AMP-bd_C"/>
</dbReference>
<comment type="caution">
    <text evidence="2">The sequence shown here is derived from an EMBL/GenBank/DDBJ whole genome shotgun (WGS) entry which is preliminary data.</text>
</comment>
<dbReference type="InterPro" id="IPR042099">
    <property type="entry name" value="ANL_N_sf"/>
</dbReference>
<dbReference type="GO" id="GO:0003987">
    <property type="term" value="F:acetate-CoA ligase activity"/>
    <property type="evidence" value="ECO:0007669"/>
    <property type="project" value="TreeGrafter"/>
</dbReference>
<dbReference type="GO" id="GO:0006085">
    <property type="term" value="P:acetyl-CoA biosynthetic process"/>
    <property type="evidence" value="ECO:0007669"/>
    <property type="project" value="TreeGrafter"/>
</dbReference>
<evidence type="ECO:0000313" key="2">
    <source>
        <dbReference type="EMBL" id="NWH21004.1"/>
    </source>
</evidence>
<feature type="non-terminal residue" evidence="2">
    <location>
        <position position="1"/>
    </location>
</feature>
<evidence type="ECO:0000313" key="3">
    <source>
        <dbReference type="Proteomes" id="UP000640762"/>
    </source>
</evidence>
<dbReference type="PANTHER" id="PTHR24095:SF83">
    <property type="entry name" value="ACETYL-COENZYME A SYNTHETASE"/>
    <property type="match status" value="1"/>
</dbReference>
<dbReference type="Gene3D" id="3.40.50.12780">
    <property type="entry name" value="N-terminal domain of ligase-like"/>
    <property type="match status" value="1"/>
</dbReference>
<dbReference type="InterPro" id="IPR045851">
    <property type="entry name" value="AMP-bd_C_sf"/>
</dbReference>
<protein>
    <submittedName>
        <fullName evidence="2">ACS2L synthetase</fullName>
    </submittedName>
</protein>
<dbReference type="PANTHER" id="PTHR24095">
    <property type="entry name" value="ACETYL-COENZYME A SYNTHETASE"/>
    <property type="match status" value="1"/>
</dbReference>
<dbReference type="Gene3D" id="3.30.300.30">
    <property type="match status" value="1"/>
</dbReference>
<organism evidence="2 3">
    <name type="scientific">Grus americana</name>
    <name type="common">Whooping crane</name>
    <dbReference type="NCBI Taxonomy" id="9117"/>
    <lineage>
        <taxon>Eukaryota</taxon>
        <taxon>Metazoa</taxon>
        <taxon>Chordata</taxon>
        <taxon>Craniata</taxon>
        <taxon>Vertebrata</taxon>
        <taxon>Euteleostomi</taxon>
        <taxon>Archelosauria</taxon>
        <taxon>Archosauria</taxon>
        <taxon>Dinosauria</taxon>
        <taxon>Saurischia</taxon>
        <taxon>Theropoda</taxon>
        <taxon>Coelurosauria</taxon>
        <taxon>Aves</taxon>
        <taxon>Neognathae</taxon>
        <taxon>Neoaves</taxon>
        <taxon>Gruiformes</taxon>
        <taxon>Gruidae</taxon>
        <taxon>Grus</taxon>
    </lineage>
</organism>
<dbReference type="EMBL" id="WEIX01006987">
    <property type="protein sequence ID" value="NWH21004.1"/>
    <property type="molecule type" value="Genomic_DNA"/>
</dbReference>
<dbReference type="Proteomes" id="UP000640762">
    <property type="component" value="Unassembled WGS sequence"/>
</dbReference>
<dbReference type="SUPFAM" id="SSF56801">
    <property type="entry name" value="Acetyl-CoA synthetase-like"/>
    <property type="match status" value="1"/>
</dbReference>
<proteinExistence type="predicted"/>
<feature type="non-terminal residue" evidence="2">
    <location>
        <position position="163"/>
    </location>
</feature>
<name>A0A850TQY3_GRUAM</name>
<dbReference type="AlphaFoldDB" id="A0A850TQY3"/>
<keyword evidence="3" id="KW-1185">Reference proteome</keyword>
<evidence type="ECO:0000259" key="1">
    <source>
        <dbReference type="Pfam" id="PF13193"/>
    </source>
</evidence>
<accession>A0A850TQY3</accession>
<gene>
    <name evidence="2" type="primary">Acss1_0</name>
    <name evidence="2" type="ORF">GRUAME_R03210</name>
</gene>
<feature type="domain" description="AMP-binding enzyme C-terminal" evidence="1">
    <location>
        <begin position="73"/>
        <end position="148"/>
    </location>
</feature>